<comment type="caution">
    <text evidence="1">The sequence shown here is derived from an EMBL/GenBank/DDBJ whole genome shotgun (WGS) entry which is preliminary data.</text>
</comment>
<accession>A0A397VUD6</accession>
<evidence type="ECO:0000313" key="1">
    <source>
        <dbReference type="EMBL" id="RIB26195.1"/>
    </source>
</evidence>
<gene>
    <name evidence="1" type="ORF">C2G38_2030420</name>
</gene>
<name>A0A397VUD6_9GLOM</name>
<reference evidence="1 2" key="1">
    <citation type="submission" date="2018-06" db="EMBL/GenBank/DDBJ databases">
        <title>Comparative genomics reveals the genomic features of Rhizophagus irregularis, R. cerebriforme, R. diaphanum and Gigaspora rosea, and their symbiotic lifestyle signature.</title>
        <authorList>
            <person name="Morin E."/>
            <person name="San Clemente H."/>
            <person name="Chen E.C.H."/>
            <person name="De La Providencia I."/>
            <person name="Hainaut M."/>
            <person name="Kuo A."/>
            <person name="Kohler A."/>
            <person name="Murat C."/>
            <person name="Tang N."/>
            <person name="Roy S."/>
            <person name="Loubradou J."/>
            <person name="Henrissat B."/>
            <person name="Grigoriev I.V."/>
            <person name="Corradi N."/>
            <person name="Roux C."/>
            <person name="Martin F.M."/>
        </authorList>
    </citation>
    <scope>NUCLEOTIDE SEQUENCE [LARGE SCALE GENOMIC DNA]</scope>
    <source>
        <strain evidence="1 2">DAOM 194757</strain>
    </source>
</reference>
<dbReference type="AlphaFoldDB" id="A0A397VUD6"/>
<dbReference type="EMBL" id="QKWP01000144">
    <property type="protein sequence ID" value="RIB26195.1"/>
    <property type="molecule type" value="Genomic_DNA"/>
</dbReference>
<dbReference type="OrthoDB" id="2485746at2759"/>
<organism evidence="1 2">
    <name type="scientific">Gigaspora rosea</name>
    <dbReference type="NCBI Taxonomy" id="44941"/>
    <lineage>
        <taxon>Eukaryota</taxon>
        <taxon>Fungi</taxon>
        <taxon>Fungi incertae sedis</taxon>
        <taxon>Mucoromycota</taxon>
        <taxon>Glomeromycotina</taxon>
        <taxon>Glomeromycetes</taxon>
        <taxon>Diversisporales</taxon>
        <taxon>Gigasporaceae</taxon>
        <taxon>Gigaspora</taxon>
    </lineage>
</organism>
<evidence type="ECO:0000313" key="2">
    <source>
        <dbReference type="Proteomes" id="UP000266673"/>
    </source>
</evidence>
<protein>
    <submittedName>
        <fullName evidence="1">Uncharacterized protein</fullName>
    </submittedName>
</protein>
<dbReference type="Proteomes" id="UP000266673">
    <property type="component" value="Unassembled WGS sequence"/>
</dbReference>
<keyword evidence="2" id="KW-1185">Reference proteome</keyword>
<proteinExistence type="predicted"/>
<sequence>MVVMEAPLGEVMKMDAMMRSLLELFMKSECKINGANNKNDIIKVYKNGNDEEKVIESGGSSSDCRAEADDRVVNDESRSLNNNCRDFLMKQWMKKHMMFMNNQIANPAWQRNSEHHLIKMYGVTTIVDRRVNLSHAVSCNGEKIEFFKRLYLDQIAGCSSEKLVSVDLIIIMN</sequence>